<gene>
    <name evidence="2" type="ORF">TRIUR3_02304</name>
</gene>
<feature type="compositionally biased region" description="Polar residues" evidence="1">
    <location>
        <begin position="40"/>
        <end position="51"/>
    </location>
</feature>
<dbReference type="AlphaFoldDB" id="M7YGW5"/>
<proteinExistence type="predicted"/>
<protein>
    <submittedName>
        <fullName evidence="2">Uncharacterized protein</fullName>
    </submittedName>
</protein>
<organism evidence="2">
    <name type="scientific">Triticum urartu</name>
    <name type="common">Red wild einkorn</name>
    <name type="synonym">Crithodium urartu</name>
    <dbReference type="NCBI Taxonomy" id="4572"/>
    <lineage>
        <taxon>Eukaryota</taxon>
        <taxon>Viridiplantae</taxon>
        <taxon>Streptophyta</taxon>
        <taxon>Embryophyta</taxon>
        <taxon>Tracheophyta</taxon>
        <taxon>Spermatophyta</taxon>
        <taxon>Magnoliopsida</taxon>
        <taxon>Liliopsida</taxon>
        <taxon>Poales</taxon>
        <taxon>Poaceae</taxon>
        <taxon>BOP clade</taxon>
        <taxon>Pooideae</taxon>
        <taxon>Triticodae</taxon>
        <taxon>Triticeae</taxon>
        <taxon>Triticinae</taxon>
        <taxon>Triticum</taxon>
    </lineage>
</organism>
<accession>M7YGW5</accession>
<reference evidence="2" key="1">
    <citation type="journal article" date="2013" name="Nature">
        <title>Draft genome of the wheat A-genome progenitor Triticum urartu.</title>
        <authorList>
            <person name="Ling H.Q."/>
            <person name="Zhao S."/>
            <person name="Liu D."/>
            <person name="Wang J."/>
            <person name="Sun H."/>
            <person name="Zhang C."/>
            <person name="Fan H."/>
            <person name="Li D."/>
            <person name="Dong L."/>
            <person name="Tao Y."/>
            <person name="Gao C."/>
            <person name="Wu H."/>
            <person name="Li Y."/>
            <person name="Cui Y."/>
            <person name="Guo X."/>
            <person name="Zheng S."/>
            <person name="Wang B."/>
            <person name="Yu K."/>
            <person name="Liang Q."/>
            <person name="Yang W."/>
            <person name="Lou X."/>
            <person name="Chen J."/>
            <person name="Feng M."/>
            <person name="Jian J."/>
            <person name="Zhang X."/>
            <person name="Luo G."/>
            <person name="Jiang Y."/>
            <person name="Liu J."/>
            <person name="Wang Z."/>
            <person name="Sha Y."/>
            <person name="Zhang B."/>
            <person name="Wu H."/>
            <person name="Tang D."/>
            <person name="Shen Q."/>
            <person name="Xue P."/>
            <person name="Zou S."/>
            <person name="Wang X."/>
            <person name="Liu X."/>
            <person name="Wang F."/>
            <person name="Yang Y."/>
            <person name="An X."/>
            <person name="Dong Z."/>
            <person name="Zhang K."/>
            <person name="Zhang X."/>
            <person name="Luo M.C."/>
            <person name="Dvorak J."/>
            <person name="Tong Y."/>
            <person name="Wang J."/>
            <person name="Yang H."/>
            <person name="Li Z."/>
            <person name="Wang D."/>
            <person name="Zhang A."/>
            <person name="Wang J."/>
        </authorList>
    </citation>
    <scope>NUCLEOTIDE SEQUENCE</scope>
</reference>
<evidence type="ECO:0000313" key="2">
    <source>
        <dbReference type="EMBL" id="EMS45996.1"/>
    </source>
</evidence>
<feature type="region of interest" description="Disordered" evidence="1">
    <location>
        <begin position="1"/>
        <end position="51"/>
    </location>
</feature>
<sequence>MANRWWDGHLGLPGVAPEQPSGSSGPKVESLALVVKDPETSPTSGDNLIVP</sequence>
<dbReference type="EMBL" id="KD279373">
    <property type="protein sequence ID" value="EMS45996.1"/>
    <property type="molecule type" value="Genomic_DNA"/>
</dbReference>
<evidence type="ECO:0000256" key="1">
    <source>
        <dbReference type="SAM" id="MobiDB-lite"/>
    </source>
</evidence>
<name>M7YGW5_TRIUA</name>